<dbReference type="AlphaFoldDB" id="A0A382K602"/>
<dbReference type="InterPro" id="IPR036812">
    <property type="entry name" value="NAD(P)_OxRdtase_dom_sf"/>
</dbReference>
<feature type="domain" description="NADP-dependent oxidoreductase" evidence="1">
    <location>
        <begin position="16"/>
        <end position="71"/>
    </location>
</feature>
<dbReference type="Pfam" id="PF00248">
    <property type="entry name" value="Aldo_ket_red"/>
    <property type="match status" value="1"/>
</dbReference>
<dbReference type="InterPro" id="IPR020471">
    <property type="entry name" value="AKR"/>
</dbReference>
<dbReference type="GO" id="GO:0005829">
    <property type="term" value="C:cytosol"/>
    <property type="evidence" value="ECO:0007669"/>
    <property type="project" value="TreeGrafter"/>
</dbReference>
<proteinExistence type="predicted"/>
<dbReference type="EMBL" id="UINC01078148">
    <property type="protein sequence ID" value="SVC18943.1"/>
    <property type="molecule type" value="Genomic_DNA"/>
</dbReference>
<sequence>MRIITPEHGLFAVSNIIFGCGAVGGLLINGKDEEKQDTFELAIRSGVNWFDTAPSYGAGVSESSLGCLLTTADAAIQVST</sequence>
<dbReference type="Gene3D" id="3.20.20.100">
    <property type="entry name" value="NADP-dependent oxidoreductase domain"/>
    <property type="match status" value="1"/>
</dbReference>
<gene>
    <name evidence="2" type="ORF">METZ01_LOCUS271797</name>
</gene>
<feature type="non-terminal residue" evidence="2">
    <location>
        <position position="80"/>
    </location>
</feature>
<name>A0A382K602_9ZZZZ</name>
<protein>
    <recommendedName>
        <fullName evidence="1">NADP-dependent oxidoreductase domain-containing protein</fullName>
    </recommendedName>
</protein>
<organism evidence="2">
    <name type="scientific">marine metagenome</name>
    <dbReference type="NCBI Taxonomy" id="408172"/>
    <lineage>
        <taxon>unclassified sequences</taxon>
        <taxon>metagenomes</taxon>
        <taxon>ecological metagenomes</taxon>
    </lineage>
</organism>
<reference evidence="2" key="1">
    <citation type="submission" date="2018-05" db="EMBL/GenBank/DDBJ databases">
        <authorList>
            <person name="Lanie J.A."/>
            <person name="Ng W.-L."/>
            <person name="Kazmierczak K.M."/>
            <person name="Andrzejewski T.M."/>
            <person name="Davidsen T.M."/>
            <person name="Wayne K.J."/>
            <person name="Tettelin H."/>
            <person name="Glass J.I."/>
            <person name="Rusch D."/>
            <person name="Podicherti R."/>
            <person name="Tsui H.-C.T."/>
            <person name="Winkler M.E."/>
        </authorList>
    </citation>
    <scope>NUCLEOTIDE SEQUENCE</scope>
</reference>
<evidence type="ECO:0000313" key="2">
    <source>
        <dbReference type="EMBL" id="SVC18943.1"/>
    </source>
</evidence>
<accession>A0A382K602</accession>
<evidence type="ECO:0000259" key="1">
    <source>
        <dbReference type="Pfam" id="PF00248"/>
    </source>
</evidence>
<dbReference type="GO" id="GO:0016491">
    <property type="term" value="F:oxidoreductase activity"/>
    <property type="evidence" value="ECO:0007669"/>
    <property type="project" value="InterPro"/>
</dbReference>
<dbReference type="SUPFAM" id="SSF51430">
    <property type="entry name" value="NAD(P)-linked oxidoreductase"/>
    <property type="match status" value="1"/>
</dbReference>
<dbReference type="InterPro" id="IPR023210">
    <property type="entry name" value="NADP_OxRdtase_dom"/>
</dbReference>
<dbReference type="PROSITE" id="PS51257">
    <property type="entry name" value="PROKAR_LIPOPROTEIN"/>
    <property type="match status" value="1"/>
</dbReference>
<dbReference type="PANTHER" id="PTHR42686">
    <property type="entry name" value="GH17980P-RELATED"/>
    <property type="match status" value="1"/>
</dbReference>
<dbReference type="PANTHER" id="PTHR42686:SF1">
    <property type="entry name" value="GH17980P-RELATED"/>
    <property type="match status" value="1"/>
</dbReference>